<keyword evidence="8" id="KW-1185">Reference proteome</keyword>
<evidence type="ECO:0000256" key="4">
    <source>
        <dbReference type="ARBA" id="ARBA00023224"/>
    </source>
</evidence>
<dbReference type="OrthoDB" id="5817230at2759"/>
<dbReference type="GO" id="GO:0046872">
    <property type="term" value="F:metal ion binding"/>
    <property type="evidence" value="ECO:0007669"/>
    <property type="project" value="UniProtKB-KW"/>
</dbReference>
<protein>
    <recommendedName>
        <fullName evidence="9">Guanine nucleotide-binding protein alpha-4 subunit</fullName>
    </recommendedName>
</protein>
<keyword evidence="4" id="KW-0807">Transducer</keyword>
<dbReference type="Pfam" id="PF00503">
    <property type="entry name" value="G-alpha"/>
    <property type="match status" value="1"/>
</dbReference>
<proteinExistence type="predicted"/>
<feature type="binding site" evidence="5">
    <location>
        <begin position="393"/>
        <end position="396"/>
    </location>
    <ligand>
        <name>GTP</name>
        <dbReference type="ChEBI" id="CHEBI:37565"/>
    </ligand>
</feature>
<dbReference type="GO" id="GO:0005834">
    <property type="term" value="C:heterotrimeric G-protein complex"/>
    <property type="evidence" value="ECO:0007669"/>
    <property type="project" value="TreeGrafter"/>
</dbReference>
<gene>
    <name evidence="7" type="ORF">GYMLUDRAFT_230926</name>
</gene>
<feature type="binding site" evidence="5">
    <location>
        <begin position="263"/>
        <end position="264"/>
    </location>
    <ligand>
        <name>GTP</name>
        <dbReference type="ChEBI" id="CHEBI:37565"/>
    </ligand>
</feature>
<dbReference type="PROSITE" id="PS51882">
    <property type="entry name" value="G_ALPHA"/>
    <property type="match status" value="1"/>
</dbReference>
<feature type="binding site" evidence="6">
    <location>
        <position position="294"/>
    </location>
    <ligand>
        <name>Mg(2+)</name>
        <dbReference type="ChEBI" id="CHEBI:18420"/>
    </ligand>
</feature>
<dbReference type="GO" id="GO:0007188">
    <property type="term" value="P:adenylate cyclase-modulating G protein-coupled receptor signaling pathway"/>
    <property type="evidence" value="ECO:0007669"/>
    <property type="project" value="TreeGrafter"/>
</dbReference>
<dbReference type="InterPro" id="IPR001019">
    <property type="entry name" value="Gprotein_alpha_su"/>
</dbReference>
<keyword evidence="3 5" id="KW-0342">GTP-binding</keyword>
<dbReference type="GO" id="GO:0003924">
    <property type="term" value="F:GTPase activity"/>
    <property type="evidence" value="ECO:0007669"/>
    <property type="project" value="InterPro"/>
</dbReference>
<evidence type="ECO:0008006" key="9">
    <source>
        <dbReference type="Google" id="ProtNLM"/>
    </source>
</evidence>
<dbReference type="Gene3D" id="3.40.50.300">
    <property type="entry name" value="P-loop containing nucleotide triphosphate hydrolases"/>
    <property type="match status" value="2"/>
</dbReference>
<dbReference type="SMART" id="SM00275">
    <property type="entry name" value="G_alpha"/>
    <property type="match status" value="1"/>
</dbReference>
<name>A0A0D0C008_9AGAR</name>
<sequence>MVHISDDPEDPFVKLLEQEIQGETPAQTTARLKRESDAQRISDEIDERIKNDRAVAKRESAVVKVLLLGQAESGKSTTLKNFRMRYDTEAWEKERHGWRAVVQLNIVRSILTILAVINAELSGEIFGESQDDGAAPDELTKFTDSHKLLMIRLAPLRDVESNLQRWLGAGAELLSTSGPMAATPFETPVYSSAAASERGSGKEFVVRRWHDVLDPDARQPGHSNPDFESVTITLAGYRDDMKLLWEDRVVQRALARRKLILPDSAGFFLNELDRIATRQYVVTDDDIVRARLRTVGIQEYRLRFKDAPLDAPKINGAWEWRIYDVGGCRTNRPAWLPFFENTNVIIFLCPVSCFDERLEEDRRVNRLEDSLILWRSICTSKLLTKTQLILFMNKCDLLKLKLKHGTRIKDHLTSYGDRPNEVMDFVKYLREKFKEILKQNSPAPRKAYIYPTTVTDTQATAKTLALVRDGIFRENLARSHLI</sequence>
<dbReference type="SUPFAM" id="SSF52540">
    <property type="entry name" value="P-loop containing nucleoside triphosphate hydrolases"/>
    <property type="match status" value="1"/>
</dbReference>
<dbReference type="InterPro" id="IPR011025">
    <property type="entry name" value="GproteinA_insert"/>
</dbReference>
<evidence type="ECO:0000256" key="3">
    <source>
        <dbReference type="ARBA" id="ARBA00023134"/>
    </source>
</evidence>
<dbReference type="PANTHER" id="PTHR10218:SF360">
    <property type="entry name" value="GUANINE NUCLEOTIDE-BINDING PROTEIN SUBUNIT ALPHA HOMOLOG"/>
    <property type="match status" value="1"/>
</dbReference>
<dbReference type="GO" id="GO:0031683">
    <property type="term" value="F:G-protein beta/gamma-subunit complex binding"/>
    <property type="evidence" value="ECO:0007669"/>
    <property type="project" value="InterPro"/>
</dbReference>
<evidence type="ECO:0000313" key="7">
    <source>
        <dbReference type="EMBL" id="KIK55579.1"/>
    </source>
</evidence>
<dbReference type="SUPFAM" id="SSF47895">
    <property type="entry name" value="Transducin (alpha subunit), insertion domain"/>
    <property type="match status" value="1"/>
</dbReference>
<reference evidence="7 8" key="1">
    <citation type="submission" date="2014-04" db="EMBL/GenBank/DDBJ databases">
        <title>Evolutionary Origins and Diversification of the Mycorrhizal Mutualists.</title>
        <authorList>
            <consortium name="DOE Joint Genome Institute"/>
            <consortium name="Mycorrhizal Genomics Consortium"/>
            <person name="Kohler A."/>
            <person name="Kuo A."/>
            <person name="Nagy L.G."/>
            <person name="Floudas D."/>
            <person name="Copeland A."/>
            <person name="Barry K.W."/>
            <person name="Cichocki N."/>
            <person name="Veneault-Fourrey C."/>
            <person name="LaButti K."/>
            <person name="Lindquist E.A."/>
            <person name="Lipzen A."/>
            <person name="Lundell T."/>
            <person name="Morin E."/>
            <person name="Murat C."/>
            <person name="Riley R."/>
            <person name="Ohm R."/>
            <person name="Sun H."/>
            <person name="Tunlid A."/>
            <person name="Henrissat B."/>
            <person name="Grigoriev I.V."/>
            <person name="Hibbett D.S."/>
            <person name="Martin F."/>
        </authorList>
    </citation>
    <scope>NUCLEOTIDE SEQUENCE [LARGE SCALE GENOMIC DNA]</scope>
    <source>
        <strain evidence="7 8">FD-317 M1</strain>
    </source>
</reference>
<evidence type="ECO:0000256" key="5">
    <source>
        <dbReference type="PIRSR" id="PIRSR601019-1"/>
    </source>
</evidence>
<dbReference type="FunFam" id="3.40.50.300:FF:000692">
    <property type="entry name" value="Guanine nucleotide-binding protein subunit alpha"/>
    <property type="match status" value="1"/>
</dbReference>
<dbReference type="GO" id="GO:0005737">
    <property type="term" value="C:cytoplasm"/>
    <property type="evidence" value="ECO:0007669"/>
    <property type="project" value="TreeGrafter"/>
</dbReference>
<dbReference type="PANTHER" id="PTHR10218">
    <property type="entry name" value="GTP-BINDING PROTEIN ALPHA SUBUNIT"/>
    <property type="match status" value="1"/>
</dbReference>
<dbReference type="InterPro" id="IPR027417">
    <property type="entry name" value="P-loop_NTPase"/>
</dbReference>
<evidence type="ECO:0000256" key="1">
    <source>
        <dbReference type="ARBA" id="ARBA00022723"/>
    </source>
</evidence>
<dbReference type="GO" id="GO:0001664">
    <property type="term" value="F:G protein-coupled receptor binding"/>
    <property type="evidence" value="ECO:0007669"/>
    <property type="project" value="TreeGrafter"/>
</dbReference>
<dbReference type="EMBL" id="KN834805">
    <property type="protein sequence ID" value="KIK55579.1"/>
    <property type="molecule type" value="Genomic_DNA"/>
</dbReference>
<evidence type="ECO:0000313" key="8">
    <source>
        <dbReference type="Proteomes" id="UP000053593"/>
    </source>
</evidence>
<dbReference type="PRINTS" id="PR00318">
    <property type="entry name" value="GPROTEINA"/>
</dbReference>
<keyword evidence="2 5" id="KW-0547">Nucleotide-binding</keyword>
<evidence type="ECO:0000256" key="6">
    <source>
        <dbReference type="PIRSR" id="PIRSR601019-2"/>
    </source>
</evidence>
<keyword evidence="1 6" id="KW-0479">Metal-binding</keyword>
<accession>A0A0D0C008</accession>
<dbReference type="AlphaFoldDB" id="A0A0D0C008"/>
<evidence type="ECO:0000256" key="2">
    <source>
        <dbReference type="ARBA" id="ARBA00022741"/>
    </source>
</evidence>
<dbReference type="GO" id="GO:0005525">
    <property type="term" value="F:GTP binding"/>
    <property type="evidence" value="ECO:0007669"/>
    <property type="project" value="UniProtKB-KW"/>
</dbReference>
<dbReference type="Proteomes" id="UP000053593">
    <property type="component" value="Unassembled WGS sequence"/>
</dbReference>
<keyword evidence="6" id="KW-0460">Magnesium</keyword>
<organism evidence="7 8">
    <name type="scientific">Collybiopsis luxurians FD-317 M1</name>
    <dbReference type="NCBI Taxonomy" id="944289"/>
    <lineage>
        <taxon>Eukaryota</taxon>
        <taxon>Fungi</taxon>
        <taxon>Dikarya</taxon>
        <taxon>Basidiomycota</taxon>
        <taxon>Agaricomycotina</taxon>
        <taxon>Agaricomycetes</taxon>
        <taxon>Agaricomycetidae</taxon>
        <taxon>Agaricales</taxon>
        <taxon>Marasmiineae</taxon>
        <taxon>Omphalotaceae</taxon>
        <taxon>Collybiopsis</taxon>
        <taxon>Collybiopsis luxurians</taxon>
    </lineage>
</organism>
<dbReference type="HOGENOM" id="CLU_014184_1_1_1"/>